<dbReference type="Pfam" id="PF01551">
    <property type="entry name" value="Peptidase_M23"/>
    <property type="match status" value="1"/>
</dbReference>
<dbReference type="CDD" id="cd12797">
    <property type="entry name" value="M23_peptidase"/>
    <property type="match status" value="1"/>
</dbReference>
<dbReference type="InterPro" id="IPR016047">
    <property type="entry name" value="M23ase_b-sheet_dom"/>
</dbReference>
<keyword evidence="1" id="KW-0175">Coiled coil</keyword>
<sequence length="397" mass="42909">MGAVAIPLAQAEPGNDLDDRRDAVQSQIQQQKRSLEHTSRQATRAADALVASQRKLQEAQARLANAREKLTAARERDARTRAALAAAEERLVRAEQALAAGEAAVVGQRGEVADSVVDVYEQGPVELRSLQALVNAESLTDLQLTTETEQQLVRNQDDLLVELQGIEAQLTAQRAEVAAAKREAAAQRVAAAENLTAVQLLEQDAAREAASVRTLVASNRTARQAAVAAQQKDRAALQRLEQREERIKQQIMDAAARDRRSYSGDTGGLLRMPVDGYVTSPYGYRTHPIYGYYALHNGTDFGAACGSPLFAASGGTVIERYYDEVYGNRLFLSIGNVNGANITVVYNHLSSFRAAEGSRVARGDVVGGVGTTGWSTGCHLHFMVLRNGTPVDPMPYL</sequence>
<organism evidence="4 5">
    <name type="scientific">Nocardioides nanhaiensis</name>
    <dbReference type="NCBI Taxonomy" id="1476871"/>
    <lineage>
        <taxon>Bacteria</taxon>
        <taxon>Bacillati</taxon>
        <taxon>Actinomycetota</taxon>
        <taxon>Actinomycetes</taxon>
        <taxon>Propionibacteriales</taxon>
        <taxon>Nocardioidaceae</taxon>
        <taxon>Nocardioides</taxon>
    </lineage>
</organism>
<dbReference type="SUPFAM" id="SSF51261">
    <property type="entry name" value="Duplicated hybrid motif"/>
    <property type="match status" value="1"/>
</dbReference>
<gene>
    <name evidence="4" type="ORF">GCM10023226_13850</name>
</gene>
<accession>A0ABP8W182</accession>
<dbReference type="EMBL" id="BAABIM010000001">
    <property type="protein sequence ID" value="GAA4677833.1"/>
    <property type="molecule type" value="Genomic_DNA"/>
</dbReference>
<name>A0ABP8W182_9ACTN</name>
<dbReference type="Gene3D" id="2.70.70.10">
    <property type="entry name" value="Glucose Permease (Domain IIA)"/>
    <property type="match status" value="1"/>
</dbReference>
<reference evidence="5" key="1">
    <citation type="journal article" date="2019" name="Int. J. Syst. Evol. Microbiol.">
        <title>The Global Catalogue of Microorganisms (GCM) 10K type strain sequencing project: providing services to taxonomists for standard genome sequencing and annotation.</title>
        <authorList>
            <consortium name="The Broad Institute Genomics Platform"/>
            <consortium name="The Broad Institute Genome Sequencing Center for Infectious Disease"/>
            <person name="Wu L."/>
            <person name="Ma J."/>
        </authorList>
    </citation>
    <scope>NUCLEOTIDE SEQUENCE [LARGE SCALE GENOMIC DNA]</scope>
    <source>
        <strain evidence="5">JCM 18127</strain>
    </source>
</reference>
<protein>
    <recommendedName>
        <fullName evidence="3">M23ase beta-sheet core domain-containing protein</fullName>
    </recommendedName>
</protein>
<evidence type="ECO:0000256" key="1">
    <source>
        <dbReference type="SAM" id="Coils"/>
    </source>
</evidence>
<dbReference type="PANTHER" id="PTHR21666">
    <property type="entry name" value="PEPTIDASE-RELATED"/>
    <property type="match status" value="1"/>
</dbReference>
<evidence type="ECO:0000256" key="2">
    <source>
        <dbReference type="SAM" id="MobiDB-lite"/>
    </source>
</evidence>
<dbReference type="Proteomes" id="UP001500621">
    <property type="component" value="Unassembled WGS sequence"/>
</dbReference>
<dbReference type="InterPro" id="IPR050570">
    <property type="entry name" value="Cell_wall_metabolism_enzyme"/>
</dbReference>
<evidence type="ECO:0000313" key="4">
    <source>
        <dbReference type="EMBL" id="GAA4677833.1"/>
    </source>
</evidence>
<evidence type="ECO:0000313" key="5">
    <source>
        <dbReference type="Proteomes" id="UP001500621"/>
    </source>
</evidence>
<feature type="coiled-coil region" evidence="1">
    <location>
        <begin position="230"/>
        <end position="257"/>
    </location>
</feature>
<dbReference type="PANTHER" id="PTHR21666:SF270">
    <property type="entry name" value="MUREIN HYDROLASE ACTIVATOR ENVC"/>
    <property type="match status" value="1"/>
</dbReference>
<dbReference type="InterPro" id="IPR011055">
    <property type="entry name" value="Dup_hybrid_motif"/>
</dbReference>
<proteinExistence type="predicted"/>
<comment type="caution">
    <text evidence="4">The sequence shown here is derived from an EMBL/GenBank/DDBJ whole genome shotgun (WGS) entry which is preliminary data.</text>
</comment>
<feature type="region of interest" description="Disordered" evidence="2">
    <location>
        <begin position="10"/>
        <end position="40"/>
    </location>
</feature>
<evidence type="ECO:0000259" key="3">
    <source>
        <dbReference type="Pfam" id="PF01551"/>
    </source>
</evidence>
<keyword evidence="5" id="KW-1185">Reference proteome</keyword>
<feature type="domain" description="M23ase beta-sheet core" evidence="3">
    <location>
        <begin position="295"/>
        <end position="393"/>
    </location>
</feature>